<keyword evidence="3" id="KW-1185">Reference proteome</keyword>
<evidence type="ECO:0000313" key="3">
    <source>
        <dbReference type="Proteomes" id="UP000759131"/>
    </source>
</evidence>
<gene>
    <name evidence="2" type="ORF">OSB1V03_LOCUS11786</name>
</gene>
<dbReference type="PANTHER" id="PTHR48050">
    <property type="entry name" value="STEROL 3-BETA-GLUCOSYLTRANSFERASE"/>
    <property type="match status" value="1"/>
</dbReference>
<proteinExistence type="predicted"/>
<dbReference type="Pfam" id="PF00201">
    <property type="entry name" value="UDPGT"/>
    <property type="match status" value="1"/>
</dbReference>
<organism evidence="2">
    <name type="scientific">Medioppia subpectinata</name>
    <dbReference type="NCBI Taxonomy" id="1979941"/>
    <lineage>
        <taxon>Eukaryota</taxon>
        <taxon>Metazoa</taxon>
        <taxon>Ecdysozoa</taxon>
        <taxon>Arthropoda</taxon>
        <taxon>Chelicerata</taxon>
        <taxon>Arachnida</taxon>
        <taxon>Acari</taxon>
        <taxon>Acariformes</taxon>
        <taxon>Sarcoptiformes</taxon>
        <taxon>Oribatida</taxon>
        <taxon>Brachypylina</taxon>
        <taxon>Oppioidea</taxon>
        <taxon>Oppiidae</taxon>
        <taxon>Medioppia</taxon>
    </lineage>
</organism>
<dbReference type="PANTHER" id="PTHR48050:SF13">
    <property type="entry name" value="STEROL 3-BETA-GLUCOSYLTRANSFERASE UGT80A2"/>
    <property type="match status" value="1"/>
</dbReference>
<evidence type="ECO:0000256" key="1">
    <source>
        <dbReference type="ARBA" id="ARBA00022679"/>
    </source>
</evidence>
<name>A0A7R9KXS6_9ACAR</name>
<protein>
    <recommendedName>
        <fullName evidence="4">UDP-glycosyltransferase</fullName>
    </recommendedName>
</protein>
<keyword evidence="1" id="KW-0808">Transferase</keyword>
<evidence type="ECO:0008006" key="4">
    <source>
        <dbReference type="Google" id="ProtNLM"/>
    </source>
</evidence>
<dbReference type="GO" id="GO:0008194">
    <property type="term" value="F:UDP-glycosyltransferase activity"/>
    <property type="evidence" value="ECO:0007669"/>
    <property type="project" value="InterPro"/>
</dbReference>
<dbReference type="Gene3D" id="3.40.50.2000">
    <property type="entry name" value="Glycogen Phosphorylase B"/>
    <property type="match status" value="2"/>
</dbReference>
<dbReference type="InterPro" id="IPR050426">
    <property type="entry name" value="Glycosyltransferase_28"/>
</dbReference>
<evidence type="ECO:0000313" key="2">
    <source>
        <dbReference type="EMBL" id="CAD7631377.1"/>
    </source>
</evidence>
<dbReference type="EMBL" id="CAJPIZ010009371">
    <property type="protein sequence ID" value="CAG2111807.1"/>
    <property type="molecule type" value="Genomic_DNA"/>
</dbReference>
<sequence length="432" mass="49407">MRRKLTILFAPTDGVGHVNACIGIGEVLRDRGHRIVFAVCDIWKNMLIKYGFEEEIIRVAESDNDVDPGTYWATLFSKGGMFGSKPPMEKMKNFNKLTANGLIKQIQASDRKIKDCVDRVKPDIIVIDGFVWMPSLMNSGIPWVWSVSTNLLSIDHAFDDEEIPPGGLGLPANGDKKLWKKLREEKNEALTQTLENFNNWLIDNNFPTLPTQKLITPSPYLNIYMVPEELDYTDITKFPSNWHRFDYFMRSGCGDIFEIPEKLRNRTGKLIYLSMGSMGGTDVDLMKRLVSILSKSQHRFIVSKGPLHERFELADNMWGEQTVPQIKVLKVVDLVITHGGNNTFTETFFFGKPMIVLPIFCDQFDNAQRLQEKELGLRIDPYECSETELLDGIDRLLNDKQLIKRLQRISKRIQKSKSISRVTELIEGLASK</sequence>
<reference evidence="2" key="1">
    <citation type="submission" date="2020-11" db="EMBL/GenBank/DDBJ databases">
        <authorList>
            <person name="Tran Van P."/>
        </authorList>
    </citation>
    <scope>NUCLEOTIDE SEQUENCE</scope>
</reference>
<dbReference type="EMBL" id="OC863946">
    <property type="protein sequence ID" value="CAD7631377.1"/>
    <property type="molecule type" value="Genomic_DNA"/>
</dbReference>
<dbReference type="InterPro" id="IPR002213">
    <property type="entry name" value="UDP_glucos_trans"/>
</dbReference>
<accession>A0A7R9KXS6</accession>
<dbReference type="SUPFAM" id="SSF53756">
    <property type="entry name" value="UDP-Glycosyltransferase/glycogen phosphorylase"/>
    <property type="match status" value="1"/>
</dbReference>
<dbReference type="OrthoDB" id="5835829at2759"/>
<dbReference type="CDD" id="cd03784">
    <property type="entry name" value="GT1_Gtf-like"/>
    <property type="match status" value="1"/>
</dbReference>
<dbReference type="Proteomes" id="UP000759131">
    <property type="component" value="Unassembled WGS sequence"/>
</dbReference>
<dbReference type="AlphaFoldDB" id="A0A7R9KXS6"/>